<feature type="region of interest" description="Disordered" evidence="1">
    <location>
        <begin position="168"/>
        <end position="440"/>
    </location>
</feature>
<feature type="region of interest" description="Disordered" evidence="1">
    <location>
        <begin position="1"/>
        <end position="22"/>
    </location>
</feature>
<feature type="compositionally biased region" description="Basic residues" evidence="1">
    <location>
        <begin position="1"/>
        <end position="12"/>
    </location>
</feature>
<evidence type="ECO:0000313" key="2">
    <source>
        <dbReference type="EMBL" id="MQX36746.1"/>
    </source>
</evidence>
<reference evidence="2 3" key="1">
    <citation type="submission" date="2019-10" db="EMBL/GenBank/DDBJ databases">
        <title>Draft whole-genome sequence of the purple nonsulfur photosynthetic bacterium Roseospira navarrensis DSM 15114.</title>
        <authorList>
            <person name="Kyndt J.A."/>
            <person name="Meyer T.E."/>
        </authorList>
    </citation>
    <scope>NUCLEOTIDE SEQUENCE [LARGE SCALE GENOMIC DNA]</scope>
    <source>
        <strain evidence="2 3">DSM 15114</strain>
    </source>
</reference>
<accession>A0A7X1ZDY5</accession>
<feature type="compositionally biased region" description="Low complexity" evidence="1">
    <location>
        <begin position="217"/>
        <end position="233"/>
    </location>
</feature>
<dbReference type="Proteomes" id="UP000434582">
    <property type="component" value="Unassembled WGS sequence"/>
</dbReference>
<dbReference type="EMBL" id="WIVE01000025">
    <property type="protein sequence ID" value="MQX36746.1"/>
    <property type="molecule type" value="Genomic_DNA"/>
</dbReference>
<feature type="compositionally biased region" description="Pro residues" evidence="1">
    <location>
        <begin position="234"/>
        <end position="249"/>
    </location>
</feature>
<dbReference type="AlphaFoldDB" id="A0A7X1ZDY5"/>
<evidence type="ECO:0000256" key="1">
    <source>
        <dbReference type="SAM" id="MobiDB-lite"/>
    </source>
</evidence>
<dbReference type="OrthoDB" id="7364643at2"/>
<dbReference type="RefSeq" id="WP_153343519.1">
    <property type="nucleotide sequence ID" value="NZ_WIVE01000025.1"/>
</dbReference>
<feature type="compositionally biased region" description="Low complexity" evidence="1">
    <location>
        <begin position="421"/>
        <end position="432"/>
    </location>
</feature>
<feature type="compositionally biased region" description="Pro residues" evidence="1">
    <location>
        <begin position="388"/>
        <end position="420"/>
    </location>
</feature>
<name>A0A7X1ZDY5_9PROT</name>
<feature type="compositionally biased region" description="Pro residues" evidence="1">
    <location>
        <begin position="173"/>
        <end position="188"/>
    </location>
</feature>
<proteinExistence type="predicted"/>
<protein>
    <submittedName>
        <fullName evidence="2">Uncharacterized protein</fullName>
    </submittedName>
</protein>
<feature type="compositionally biased region" description="Low complexity" evidence="1">
    <location>
        <begin position="373"/>
        <end position="384"/>
    </location>
</feature>
<gene>
    <name evidence="2" type="ORF">GHC57_09480</name>
</gene>
<keyword evidence="3" id="KW-1185">Reference proteome</keyword>
<feature type="compositionally biased region" description="Low complexity" evidence="1">
    <location>
        <begin position="189"/>
        <end position="200"/>
    </location>
</feature>
<feature type="compositionally biased region" description="Pro residues" evidence="1">
    <location>
        <begin position="201"/>
        <end position="216"/>
    </location>
</feature>
<sequence length="578" mass="59247">MARPSFRARHSGPRPDTMPRRSRHRWMALGLIVASPLAGTALAAWMVPEGAAPSPGGGHATPVATAAHQETATRPVADALLEQAQAEVLRLTGVLSTARQGRAAAPTHTHAAWDRAIAALMEARARHARIVGDLAPDPGAVDAARVTALDAEARAAREATRRAGDLLTAARSAPPPASPPATAPPEAPATPALSAPAPVATAPPPPPSTVPAPDAAPAPSRATPPSRPAADALDPPPPVGPGPALPPPAARRAALESGGPPIPPPPSRDPPEDTVRVTSSGLVDNLGRTLPSPPSVLVTGLAALPLDSGPFRPGGPADWEPATFPIMRPRGDPAVSVHPDFAGPTPSPAETRPTGPALMTGGGPLVPRDDLLPPDADQARAALDGPRSPDPAPEPAPVPDPSPVAAPTPTPAPEAPPPPQATAVQPFQAVPPGVADPNDPAARETFERFRRLADRVSAQTDKARDILAQIDPVRADLSQRIQRIAETDPRRAGLLSVRETIDAAEVHMVAAVERFEALAHQLDFVLSGAAPARSAWTPRDAARQAMAAGAEADQGVNGLRRAMAQFEAVMTGAASPRE</sequence>
<evidence type="ECO:0000313" key="3">
    <source>
        <dbReference type="Proteomes" id="UP000434582"/>
    </source>
</evidence>
<comment type="caution">
    <text evidence="2">The sequence shown here is derived from an EMBL/GenBank/DDBJ whole genome shotgun (WGS) entry which is preliminary data.</text>
</comment>
<organism evidence="2 3">
    <name type="scientific">Roseospira navarrensis</name>
    <dbReference type="NCBI Taxonomy" id="140058"/>
    <lineage>
        <taxon>Bacteria</taxon>
        <taxon>Pseudomonadati</taxon>
        <taxon>Pseudomonadota</taxon>
        <taxon>Alphaproteobacteria</taxon>
        <taxon>Rhodospirillales</taxon>
        <taxon>Rhodospirillaceae</taxon>
        <taxon>Roseospira</taxon>
    </lineage>
</organism>